<dbReference type="InterPro" id="IPR000073">
    <property type="entry name" value="AB_hydrolase_1"/>
</dbReference>
<organism evidence="2 3">
    <name type="scientific">Sandaracinobacteroides saxicola</name>
    <dbReference type="NCBI Taxonomy" id="2759707"/>
    <lineage>
        <taxon>Bacteria</taxon>
        <taxon>Pseudomonadati</taxon>
        <taxon>Pseudomonadota</taxon>
        <taxon>Alphaproteobacteria</taxon>
        <taxon>Sphingomonadales</taxon>
        <taxon>Sphingosinicellaceae</taxon>
        <taxon>Sandaracinobacteroides</taxon>
    </lineage>
</organism>
<accession>A0A7G5IL06</accession>
<dbReference type="InterPro" id="IPR050228">
    <property type="entry name" value="Carboxylesterase_BioH"/>
</dbReference>
<dbReference type="InterPro" id="IPR029058">
    <property type="entry name" value="AB_hydrolase_fold"/>
</dbReference>
<dbReference type="PRINTS" id="PR00412">
    <property type="entry name" value="EPOXHYDRLASE"/>
</dbReference>
<dbReference type="EMBL" id="CP059851">
    <property type="protein sequence ID" value="QMW24048.1"/>
    <property type="molecule type" value="Genomic_DNA"/>
</dbReference>
<evidence type="ECO:0000259" key="1">
    <source>
        <dbReference type="Pfam" id="PF00561"/>
    </source>
</evidence>
<evidence type="ECO:0000313" key="2">
    <source>
        <dbReference type="EMBL" id="QMW24048.1"/>
    </source>
</evidence>
<reference evidence="2 3" key="1">
    <citation type="submission" date="2020-07" db="EMBL/GenBank/DDBJ databases">
        <title>Complete genome sequence for Sandaracinobacter sp. M6.</title>
        <authorList>
            <person name="Tang Y."/>
            <person name="Liu Q."/>
            <person name="Guo Z."/>
            <person name="Lei P."/>
            <person name="Huang B."/>
        </authorList>
    </citation>
    <scope>NUCLEOTIDE SEQUENCE [LARGE SCALE GENOMIC DNA]</scope>
    <source>
        <strain evidence="2 3">M6</strain>
    </source>
</reference>
<name>A0A7G5IL06_9SPHN</name>
<dbReference type="Pfam" id="PF00561">
    <property type="entry name" value="Abhydrolase_1"/>
    <property type="match status" value="1"/>
</dbReference>
<feature type="domain" description="AB hydrolase-1" evidence="1">
    <location>
        <begin position="48"/>
        <end position="285"/>
    </location>
</feature>
<keyword evidence="3" id="KW-1185">Reference proteome</keyword>
<dbReference type="AlphaFoldDB" id="A0A7G5IL06"/>
<proteinExistence type="predicted"/>
<dbReference type="GO" id="GO:0003824">
    <property type="term" value="F:catalytic activity"/>
    <property type="evidence" value="ECO:0007669"/>
    <property type="project" value="InterPro"/>
</dbReference>
<sequence>MTVLRTADAAFEALEAWPYTPHYTMIDGGALGPLRLAHHADGPAGGQPILCLHGEPSWSYLYRKMLPRFAAAGHFALAPDLIGFGRSDKPADQAAYSYNGHVGWMLDWLDRQQLSNITLFCQDWGGLIGLRLVAARPHLFARVAVSNSFLPTGEGKPSEAFLAWQAYSQRVEDFDCGWILNGGTARGISDGAKAAYRAPFPTDAHKAGARRFPLLVPTAPDTPGAAENREAWKTLETFDKPFLTLFGDSDPVTAGADRVLQSRIPGAKGQPHRTIARAGHFSQEDAGEELADAVIAWIAV</sequence>
<dbReference type="KEGG" id="sand:H3309_06180"/>
<dbReference type="SUPFAM" id="SSF53474">
    <property type="entry name" value="alpha/beta-Hydrolases"/>
    <property type="match status" value="1"/>
</dbReference>
<dbReference type="InterPro" id="IPR000639">
    <property type="entry name" value="Epox_hydrolase-like"/>
</dbReference>
<dbReference type="NCBIfam" id="NF002043">
    <property type="entry name" value="PRK00870.1"/>
    <property type="match status" value="1"/>
</dbReference>
<gene>
    <name evidence="2" type="ORF">H3309_06180</name>
</gene>
<dbReference type="Proteomes" id="UP000515292">
    <property type="component" value="Chromosome"/>
</dbReference>
<protein>
    <submittedName>
        <fullName evidence="2">Haloalkane dehalogenase</fullName>
    </submittedName>
</protein>
<dbReference type="Gene3D" id="3.40.50.1820">
    <property type="entry name" value="alpha/beta hydrolase"/>
    <property type="match status" value="1"/>
</dbReference>
<dbReference type="RefSeq" id="WP_182297871.1">
    <property type="nucleotide sequence ID" value="NZ_CP059851.1"/>
</dbReference>
<dbReference type="PANTHER" id="PTHR43194">
    <property type="entry name" value="HYDROLASE ALPHA/BETA FOLD FAMILY"/>
    <property type="match status" value="1"/>
</dbReference>
<dbReference type="PANTHER" id="PTHR43194:SF2">
    <property type="entry name" value="PEROXISOMAL MEMBRANE PROTEIN LPX1"/>
    <property type="match status" value="1"/>
</dbReference>
<evidence type="ECO:0000313" key="3">
    <source>
        <dbReference type="Proteomes" id="UP000515292"/>
    </source>
</evidence>